<sequence length="37" mass="4279">MKISEQVSHLQRSTDTFRIMTGLISIYGELAMRPRVI</sequence>
<evidence type="ECO:0000313" key="1">
    <source>
        <dbReference type="EMBL" id="SQC92014.1"/>
    </source>
</evidence>
<organism evidence="1 2">
    <name type="scientific">Cedecea neteri</name>
    <dbReference type="NCBI Taxonomy" id="158822"/>
    <lineage>
        <taxon>Bacteria</taxon>
        <taxon>Pseudomonadati</taxon>
        <taxon>Pseudomonadota</taxon>
        <taxon>Gammaproteobacteria</taxon>
        <taxon>Enterobacterales</taxon>
        <taxon>Enterobacteriaceae</taxon>
        <taxon>Cedecea</taxon>
    </lineage>
</organism>
<protein>
    <submittedName>
        <fullName evidence="1">Uncharacterized protein</fullName>
    </submittedName>
</protein>
<reference evidence="1 2" key="1">
    <citation type="submission" date="2018-06" db="EMBL/GenBank/DDBJ databases">
        <authorList>
            <consortium name="Pathogen Informatics"/>
            <person name="Doyle S."/>
        </authorList>
    </citation>
    <scope>NUCLEOTIDE SEQUENCE [LARGE SCALE GENOMIC DNA]</scope>
    <source>
        <strain evidence="1 2">NCTC12120</strain>
    </source>
</reference>
<dbReference type="EMBL" id="UAVU01000009">
    <property type="protein sequence ID" value="SQC92014.1"/>
    <property type="molecule type" value="Genomic_DNA"/>
</dbReference>
<dbReference type="Proteomes" id="UP000251197">
    <property type="component" value="Unassembled WGS sequence"/>
</dbReference>
<gene>
    <name evidence="1" type="ORF">NCTC12120_05197</name>
</gene>
<proteinExistence type="predicted"/>
<accession>A0A2X3JAE4</accession>
<dbReference type="AlphaFoldDB" id="A0A2X3JAE4"/>
<name>A0A2X3JAE4_9ENTR</name>
<evidence type="ECO:0000313" key="2">
    <source>
        <dbReference type="Proteomes" id="UP000251197"/>
    </source>
</evidence>